<organism evidence="1 2">
    <name type="scientific">Entamoeba histolytica</name>
    <dbReference type="NCBI Taxonomy" id="5759"/>
    <lineage>
        <taxon>Eukaryota</taxon>
        <taxon>Amoebozoa</taxon>
        <taxon>Evosea</taxon>
        <taxon>Archamoebae</taxon>
        <taxon>Mastigamoebida</taxon>
        <taxon>Entamoebidae</taxon>
        <taxon>Entamoeba</taxon>
    </lineage>
</organism>
<dbReference type="VEuPathDB" id="AmoebaDB:KM1_069780"/>
<dbReference type="VEuPathDB" id="AmoebaDB:EHI7A_065330"/>
<protein>
    <submittedName>
        <fullName evidence="1">Uncharacterized protein</fullName>
    </submittedName>
</protein>
<dbReference type="VEuPathDB" id="AmoebaDB:EHI_198720"/>
<accession>A0A5K1UAD2</accession>
<proteinExistence type="predicted"/>
<dbReference type="EMBL" id="BDEQ01000001">
    <property type="protein sequence ID" value="GAT93160.1"/>
    <property type="molecule type" value="Genomic_DNA"/>
</dbReference>
<comment type="caution">
    <text evidence="1">The sequence shown here is derived from an EMBL/GenBank/DDBJ whole genome shotgun (WGS) entry which is preliminary data.</text>
</comment>
<dbReference type="VEuPathDB" id="AmoebaDB:EHI8A_076720"/>
<evidence type="ECO:0000313" key="1">
    <source>
        <dbReference type="EMBL" id="GAT93160.1"/>
    </source>
</evidence>
<sequence length="152" mass="17824">MTEPKDYYEPMKKKINSTFKNDMKEPNKIIIKKVGKINSGYNISVINSPTKVLSKSYEVNQLMKLNKVNEIVKVHCFLDDVQFQNDCILIFKICDVKNPKVTIYGKFWTRESNPQYLSKMECYIMGRLIFPKVENKEPIFNCIWIGNGKENI</sequence>
<gene>
    <name evidence="1" type="ORF">CL6EHI_198720</name>
</gene>
<evidence type="ECO:0000313" key="2">
    <source>
        <dbReference type="Proteomes" id="UP000078387"/>
    </source>
</evidence>
<dbReference type="AlphaFoldDB" id="A0A5K1UAD2"/>
<dbReference type="Proteomes" id="UP000078387">
    <property type="component" value="Unassembled WGS sequence"/>
</dbReference>
<name>A0A5K1UAD2_ENTHI</name>
<reference evidence="1 2" key="1">
    <citation type="submission" date="2016-05" db="EMBL/GenBank/DDBJ databases">
        <title>First whole genome sequencing of Entamoeba histolytica HM1:IMSS-clone-6.</title>
        <authorList>
            <person name="Mukherjee Avik.K."/>
            <person name="Izumyama S."/>
            <person name="Nakada-Tsukui K."/>
            <person name="Nozaki T."/>
        </authorList>
    </citation>
    <scope>NUCLEOTIDE SEQUENCE [LARGE SCALE GENOMIC DNA]</scope>
    <source>
        <strain evidence="1 2">HM1:IMSS clone 6</strain>
    </source>
</reference>
<dbReference type="VEuPathDB" id="AmoebaDB:EHI5A_055600"/>
<dbReference type="OMA" id="KMECHIM"/>